<reference evidence="2" key="1">
    <citation type="submission" date="2021-05" db="EMBL/GenBank/DDBJ databases">
        <title>The genome of the haptophyte Pavlova lutheri (Diacronema luteri, Pavlovales) - a model for lipid biosynthesis in eukaryotic algae.</title>
        <authorList>
            <person name="Hulatt C.J."/>
            <person name="Posewitz M.C."/>
        </authorList>
    </citation>
    <scope>NUCLEOTIDE SEQUENCE</scope>
    <source>
        <strain evidence="2">NIVA-4/92</strain>
    </source>
</reference>
<evidence type="ECO:0000256" key="1">
    <source>
        <dbReference type="SAM" id="MobiDB-lite"/>
    </source>
</evidence>
<dbReference type="OrthoDB" id="421226at2759"/>
<dbReference type="InterPro" id="IPR051413">
    <property type="entry name" value="K/Na_HCN_channel"/>
</dbReference>
<evidence type="ECO:0008006" key="4">
    <source>
        <dbReference type="Google" id="ProtNLM"/>
    </source>
</evidence>
<organism evidence="2 3">
    <name type="scientific">Diacronema lutheri</name>
    <name type="common">Unicellular marine alga</name>
    <name type="synonym">Monochrysis lutheri</name>
    <dbReference type="NCBI Taxonomy" id="2081491"/>
    <lineage>
        <taxon>Eukaryota</taxon>
        <taxon>Haptista</taxon>
        <taxon>Haptophyta</taxon>
        <taxon>Pavlovophyceae</taxon>
        <taxon>Pavlovales</taxon>
        <taxon>Pavlovaceae</taxon>
        <taxon>Diacronema</taxon>
    </lineage>
</organism>
<feature type="compositionally biased region" description="Low complexity" evidence="1">
    <location>
        <begin position="520"/>
        <end position="531"/>
    </location>
</feature>
<feature type="region of interest" description="Disordered" evidence="1">
    <location>
        <begin position="486"/>
        <end position="548"/>
    </location>
</feature>
<protein>
    <recommendedName>
        <fullName evidence="4">Ion transport domain-containing protein</fullName>
    </recommendedName>
</protein>
<dbReference type="PANTHER" id="PTHR45689">
    <property type="entry name" value="I[[H]] CHANNEL, ISOFORM E"/>
    <property type="match status" value="1"/>
</dbReference>
<feature type="compositionally biased region" description="Low complexity" evidence="1">
    <location>
        <begin position="569"/>
        <end position="580"/>
    </location>
</feature>
<dbReference type="EMBL" id="JAGTXO010000005">
    <property type="protein sequence ID" value="KAG8467819.1"/>
    <property type="molecule type" value="Genomic_DNA"/>
</dbReference>
<gene>
    <name evidence="2" type="ORF">KFE25_006871</name>
</gene>
<dbReference type="GO" id="GO:0035725">
    <property type="term" value="P:sodium ion transmembrane transport"/>
    <property type="evidence" value="ECO:0007669"/>
    <property type="project" value="TreeGrafter"/>
</dbReference>
<dbReference type="Proteomes" id="UP000751190">
    <property type="component" value="Unassembled WGS sequence"/>
</dbReference>
<name>A0A8J5XPR7_DIALT</name>
<dbReference type="SUPFAM" id="SSF81324">
    <property type="entry name" value="Voltage-gated potassium channels"/>
    <property type="match status" value="1"/>
</dbReference>
<dbReference type="GO" id="GO:0098855">
    <property type="term" value="C:HCN channel complex"/>
    <property type="evidence" value="ECO:0007669"/>
    <property type="project" value="TreeGrafter"/>
</dbReference>
<comment type="caution">
    <text evidence="2">The sequence shown here is derived from an EMBL/GenBank/DDBJ whole genome shotgun (WGS) entry which is preliminary data.</text>
</comment>
<dbReference type="PANTHER" id="PTHR45689:SF5">
    <property type="entry name" value="I[[H]] CHANNEL, ISOFORM E"/>
    <property type="match status" value="1"/>
</dbReference>
<accession>A0A8J5XPR7</accession>
<dbReference type="AlphaFoldDB" id="A0A8J5XPR7"/>
<keyword evidence="3" id="KW-1185">Reference proteome</keyword>
<feature type="compositionally biased region" description="Low complexity" evidence="1">
    <location>
        <begin position="486"/>
        <end position="509"/>
    </location>
</feature>
<sequence length="613" mass="68114">MDIGFGDVFMPPELQPRQPRPLRRRAKTLGAFELPKRLRWRDRVLRPRLPVRQVFGERPDLPELELGPRAHEAKWARLNRARPWWARMVHPNSFERRLWDAITSIFVLLSVAQVPLQMMISWWPHLHLSAHTLAALNGLMRAWFAAELVLNLRTGCVTPNGTLIMDARTSLMRRLLSGWLLVDLLGVLPHDATWWTAEEPVARYAGGLVGWGQRISDGAARVARFAGRLARGRLGRTQVQDAWEMSALAYRCKRGTADTALSYCEWHESALEQWLSIWRLCHQFHVPSILQYAHAIGWFWQTFHLLAFLGCWADRLLKLVYLTKWAKLRRLLHLAQLWRIGRKWLAVRRARTREALLCVQDSLVRSLSRTAGLDALEAEGLRSSLSRGELGSIYRVISSHASRHAGLDALALRELGARVASVPSRLSEMIPPSPIAERLFNELRAHQLRRACAREAAWLESHGDSIAEPARMYAFRAAHGDANDAPADLLPAPAASLPAAQPARASWADGPDDASGGGATSSSHTPVHSTPGAEGGDGSAPSPRRPVHGLRLRPHLLAPGLSRATKLLAPARTPAAPARTRGAREPGGVDGVWGWRVGPSPQSPRPVSVEVTA</sequence>
<evidence type="ECO:0000313" key="2">
    <source>
        <dbReference type="EMBL" id="KAG8467819.1"/>
    </source>
</evidence>
<dbReference type="GO" id="GO:0003254">
    <property type="term" value="P:regulation of membrane depolarization"/>
    <property type="evidence" value="ECO:0007669"/>
    <property type="project" value="TreeGrafter"/>
</dbReference>
<proteinExistence type="predicted"/>
<evidence type="ECO:0000313" key="3">
    <source>
        <dbReference type="Proteomes" id="UP000751190"/>
    </source>
</evidence>
<dbReference type="GO" id="GO:0005249">
    <property type="term" value="F:voltage-gated potassium channel activity"/>
    <property type="evidence" value="ECO:0007669"/>
    <property type="project" value="TreeGrafter"/>
</dbReference>
<feature type="region of interest" description="Disordered" evidence="1">
    <location>
        <begin position="564"/>
        <end position="613"/>
    </location>
</feature>